<name>G2XVU1_BOTF4</name>
<dbReference type="HOGENOM" id="CLU_2830893_0_0_1"/>
<evidence type="ECO:0000313" key="1">
    <source>
        <dbReference type="EMBL" id="CCD44611.1"/>
    </source>
</evidence>
<accession>G2XVU1</accession>
<dbReference type="AlphaFoldDB" id="G2XVU1"/>
<evidence type="ECO:0000313" key="2">
    <source>
        <dbReference type="Proteomes" id="UP000008177"/>
    </source>
</evidence>
<proteinExistence type="predicted"/>
<gene>
    <name evidence="1" type="ORF">BofuT4_uP055120.1</name>
</gene>
<dbReference type="EMBL" id="FQ790271">
    <property type="protein sequence ID" value="CCD44611.1"/>
    <property type="molecule type" value="Genomic_DNA"/>
</dbReference>
<sequence>MLISLTECHSYCSTVFLLEIMKARFILTTDFQSQCEIPTPFVLTQGLQGRNTTSRKSFLPGRVAKQ</sequence>
<reference evidence="2" key="1">
    <citation type="journal article" date="2011" name="PLoS Genet.">
        <title>Genomic analysis of the necrotrophic fungal pathogens Sclerotinia sclerotiorum and Botrytis cinerea.</title>
        <authorList>
            <person name="Amselem J."/>
            <person name="Cuomo C.A."/>
            <person name="van Kan J.A."/>
            <person name="Viaud M."/>
            <person name="Benito E.P."/>
            <person name="Couloux A."/>
            <person name="Coutinho P.M."/>
            <person name="de Vries R.P."/>
            <person name="Dyer P.S."/>
            <person name="Fillinger S."/>
            <person name="Fournier E."/>
            <person name="Gout L."/>
            <person name="Hahn M."/>
            <person name="Kohn L."/>
            <person name="Lapalu N."/>
            <person name="Plummer K.M."/>
            <person name="Pradier J.M."/>
            <person name="Quevillon E."/>
            <person name="Sharon A."/>
            <person name="Simon A."/>
            <person name="ten Have A."/>
            <person name="Tudzynski B."/>
            <person name="Tudzynski P."/>
            <person name="Wincker P."/>
            <person name="Andrew M."/>
            <person name="Anthouard V."/>
            <person name="Beever R.E."/>
            <person name="Beffa R."/>
            <person name="Benoit I."/>
            <person name="Bouzid O."/>
            <person name="Brault B."/>
            <person name="Chen Z."/>
            <person name="Choquer M."/>
            <person name="Collemare J."/>
            <person name="Cotton P."/>
            <person name="Danchin E.G."/>
            <person name="Da Silva C."/>
            <person name="Gautier A."/>
            <person name="Giraud C."/>
            <person name="Giraud T."/>
            <person name="Gonzalez C."/>
            <person name="Grossetete S."/>
            <person name="Guldener U."/>
            <person name="Henrissat B."/>
            <person name="Howlett B.J."/>
            <person name="Kodira C."/>
            <person name="Kretschmer M."/>
            <person name="Lappartient A."/>
            <person name="Leroch M."/>
            <person name="Levis C."/>
            <person name="Mauceli E."/>
            <person name="Neuveglise C."/>
            <person name="Oeser B."/>
            <person name="Pearson M."/>
            <person name="Poulain J."/>
            <person name="Poussereau N."/>
            <person name="Quesneville H."/>
            <person name="Rascle C."/>
            <person name="Schumacher J."/>
            <person name="Segurens B."/>
            <person name="Sexton A."/>
            <person name="Silva E."/>
            <person name="Sirven C."/>
            <person name="Soanes D.M."/>
            <person name="Talbot N.J."/>
            <person name="Templeton M."/>
            <person name="Yandava C."/>
            <person name="Yarden O."/>
            <person name="Zeng Q."/>
            <person name="Rollins J.A."/>
            <person name="Lebrun M.H."/>
            <person name="Dickman M."/>
        </authorList>
    </citation>
    <scope>NUCLEOTIDE SEQUENCE [LARGE SCALE GENOMIC DNA]</scope>
    <source>
        <strain evidence="2">T4</strain>
    </source>
</reference>
<protein>
    <submittedName>
        <fullName evidence="1">Uncharacterized protein</fullName>
    </submittedName>
</protein>
<dbReference type="InParanoid" id="G2XVU1"/>
<organism evidence="1 2">
    <name type="scientific">Botryotinia fuckeliana (strain T4)</name>
    <name type="common">Noble rot fungus</name>
    <name type="synonym">Botrytis cinerea</name>
    <dbReference type="NCBI Taxonomy" id="999810"/>
    <lineage>
        <taxon>Eukaryota</taxon>
        <taxon>Fungi</taxon>
        <taxon>Dikarya</taxon>
        <taxon>Ascomycota</taxon>
        <taxon>Pezizomycotina</taxon>
        <taxon>Leotiomycetes</taxon>
        <taxon>Helotiales</taxon>
        <taxon>Sclerotiniaceae</taxon>
        <taxon>Botrytis</taxon>
    </lineage>
</organism>
<dbReference type="Proteomes" id="UP000008177">
    <property type="component" value="Unplaced contigs"/>
</dbReference>